<proteinExistence type="predicted"/>
<dbReference type="EMBL" id="CP116967">
    <property type="protein sequence ID" value="WNM57555.1"/>
    <property type="molecule type" value="Genomic_DNA"/>
</dbReference>
<organism evidence="1 2">
    <name type="scientific">Candidatus Nitrospira allomarina</name>
    <dbReference type="NCBI Taxonomy" id="3020900"/>
    <lineage>
        <taxon>Bacteria</taxon>
        <taxon>Pseudomonadati</taxon>
        <taxon>Nitrospirota</taxon>
        <taxon>Nitrospiria</taxon>
        <taxon>Nitrospirales</taxon>
        <taxon>Nitrospiraceae</taxon>
        <taxon>Nitrospira</taxon>
    </lineage>
</organism>
<dbReference type="AlphaFoldDB" id="A0AA96JRZ9"/>
<sequence>MPKRATSTVETETLGDSIAGSGKEALGSLEGGITSLTGGIWEVFHEHPNVGGVLTGGLGMAAAMTIGVAEIVAGVAAGYLGYRIFAYGETFTEAIEKTIEFREGKLSKEEL</sequence>
<accession>A0AA96JRZ9</accession>
<keyword evidence="2" id="KW-1185">Reference proteome</keyword>
<evidence type="ECO:0000313" key="1">
    <source>
        <dbReference type="EMBL" id="WNM57555.1"/>
    </source>
</evidence>
<protein>
    <submittedName>
        <fullName evidence="1">Uncharacterized protein</fullName>
    </submittedName>
</protein>
<evidence type="ECO:0000313" key="2">
    <source>
        <dbReference type="Proteomes" id="UP001302719"/>
    </source>
</evidence>
<dbReference type="RefSeq" id="WP_312642154.1">
    <property type="nucleotide sequence ID" value="NZ_CP116967.1"/>
</dbReference>
<reference evidence="1 2" key="1">
    <citation type="submission" date="2023-01" db="EMBL/GenBank/DDBJ databases">
        <title>Cultivation and genomic characterization of new, ubiquitous marine nitrite-oxidizing bacteria from the Nitrospirales.</title>
        <authorList>
            <person name="Mueller A.J."/>
            <person name="Daebeler A."/>
            <person name="Herbold C.W."/>
            <person name="Kirkegaard R.H."/>
            <person name="Daims H."/>
        </authorList>
    </citation>
    <scope>NUCLEOTIDE SEQUENCE [LARGE SCALE GENOMIC DNA]</scope>
    <source>
        <strain evidence="1 2">VA</strain>
    </source>
</reference>
<dbReference type="KEGG" id="nall:PP769_16525"/>
<gene>
    <name evidence="1" type="ORF">PP769_16525</name>
</gene>
<dbReference type="Proteomes" id="UP001302719">
    <property type="component" value="Chromosome"/>
</dbReference>
<name>A0AA96JRZ9_9BACT</name>